<comment type="caution">
    <text evidence="8">The sequence shown here is derived from an EMBL/GenBank/DDBJ whole genome shotgun (WGS) entry which is preliminary data.</text>
</comment>
<sequence length="373" mass="42046">MVGTSSAGVQLERKDEMKAFDEMKTGVKGLVDGGVTKVPAIFLNTGHFNVKDKEEAASSNSIPVIDLRHLVGDDDGSSRSGIVDRVRDACETWGFFQVINHEIPESIVDEMMEGVRRFHEQESQVKKEFYSRDETRKVKYNTNFDFYQAPSVNWRDTLYCLMDSHPPNPDQLPTVCRDVAIDYMKEMQKFGLLMFELLSEALGLRTGYLKDMGCIEGLYLSGHYYPPCPEPDLTMGISKHTDSGFITVVLQDHIGGLQVLHQDSWVNVTPIPRALVVNLGDMFQLISNDKFKSACHRVVSKKVGPRISVSCNFRTHFVKENSSSSRLYGPIKDLVSKESPPLYRETTIEEYITHFCAKGLDGTSALHKFKLSK</sequence>
<organism evidence="8 9">
    <name type="scientific">Erythroxylum novogranatense</name>
    <dbReference type="NCBI Taxonomy" id="1862640"/>
    <lineage>
        <taxon>Eukaryota</taxon>
        <taxon>Viridiplantae</taxon>
        <taxon>Streptophyta</taxon>
        <taxon>Embryophyta</taxon>
        <taxon>Tracheophyta</taxon>
        <taxon>Spermatophyta</taxon>
        <taxon>Magnoliopsida</taxon>
        <taxon>eudicotyledons</taxon>
        <taxon>Gunneridae</taxon>
        <taxon>Pentapetalae</taxon>
        <taxon>rosids</taxon>
        <taxon>fabids</taxon>
        <taxon>Malpighiales</taxon>
        <taxon>Erythroxylaceae</taxon>
        <taxon>Erythroxylum</taxon>
    </lineage>
</organism>
<evidence type="ECO:0000256" key="6">
    <source>
        <dbReference type="RuleBase" id="RU003682"/>
    </source>
</evidence>
<evidence type="ECO:0000256" key="4">
    <source>
        <dbReference type="ARBA" id="ARBA00023002"/>
    </source>
</evidence>
<dbReference type="Proteomes" id="UP001159364">
    <property type="component" value="Linkage Group LG10"/>
</dbReference>
<evidence type="ECO:0000313" key="9">
    <source>
        <dbReference type="Proteomes" id="UP001159364"/>
    </source>
</evidence>
<comment type="similarity">
    <text evidence="2 6">Belongs to the iron/ascorbate-dependent oxidoreductase family.</text>
</comment>
<evidence type="ECO:0000256" key="5">
    <source>
        <dbReference type="ARBA" id="ARBA00023004"/>
    </source>
</evidence>
<dbReference type="PANTHER" id="PTHR10209:SF884">
    <property type="entry name" value="1-AMINOCYCLOPROPANE-1-CARBOXYLATE OXIDASE HOMOLOG 1-LIKE"/>
    <property type="match status" value="1"/>
</dbReference>
<keyword evidence="9" id="KW-1185">Reference proteome</keyword>
<accession>A0AAV8SKB5</accession>
<dbReference type="AlphaFoldDB" id="A0AAV8SKB5"/>
<gene>
    <name evidence="8" type="ORF">K2173_004783</name>
</gene>
<dbReference type="GO" id="GO:0051213">
    <property type="term" value="F:dioxygenase activity"/>
    <property type="evidence" value="ECO:0007669"/>
    <property type="project" value="UniProtKB-ARBA"/>
</dbReference>
<dbReference type="Pfam" id="PF14226">
    <property type="entry name" value="DIOX_N"/>
    <property type="match status" value="1"/>
</dbReference>
<dbReference type="Pfam" id="PF03171">
    <property type="entry name" value="2OG-FeII_Oxy"/>
    <property type="match status" value="1"/>
</dbReference>
<evidence type="ECO:0000313" key="8">
    <source>
        <dbReference type="EMBL" id="KAJ8752495.1"/>
    </source>
</evidence>
<dbReference type="InterPro" id="IPR044861">
    <property type="entry name" value="IPNS-like_FE2OG_OXY"/>
</dbReference>
<dbReference type="InterPro" id="IPR027443">
    <property type="entry name" value="IPNS-like_sf"/>
</dbReference>
<proteinExistence type="inferred from homology"/>
<evidence type="ECO:0000256" key="1">
    <source>
        <dbReference type="ARBA" id="ARBA00001962"/>
    </source>
</evidence>
<evidence type="ECO:0000256" key="2">
    <source>
        <dbReference type="ARBA" id="ARBA00008056"/>
    </source>
</evidence>
<dbReference type="SUPFAM" id="SSF51197">
    <property type="entry name" value="Clavaminate synthase-like"/>
    <property type="match status" value="1"/>
</dbReference>
<comment type="cofactor">
    <cofactor evidence="1">
        <name>Fe cation</name>
        <dbReference type="ChEBI" id="CHEBI:24875"/>
    </cofactor>
</comment>
<reference evidence="8 9" key="1">
    <citation type="submission" date="2021-09" db="EMBL/GenBank/DDBJ databases">
        <title>Genomic insights and catalytic innovation underlie evolution of tropane alkaloids biosynthesis.</title>
        <authorList>
            <person name="Wang Y.-J."/>
            <person name="Tian T."/>
            <person name="Huang J.-P."/>
            <person name="Huang S.-X."/>
        </authorList>
    </citation>
    <scope>NUCLEOTIDE SEQUENCE [LARGE SCALE GENOMIC DNA]</scope>
    <source>
        <strain evidence="8">KIB-2018</strain>
        <tissue evidence="8">Leaf</tissue>
    </source>
</reference>
<evidence type="ECO:0000259" key="7">
    <source>
        <dbReference type="PROSITE" id="PS51471"/>
    </source>
</evidence>
<dbReference type="FunFam" id="2.60.120.330:FF:000005">
    <property type="entry name" value="1-aminocyclopropane-1-carboxylate oxidase homolog 1"/>
    <property type="match status" value="1"/>
</dbReference>
<dbReference type="PANTHER" id="PTHR10209">
    <property type="entry name" value="OXIDOREDUCTASE, 2OG-FE II OXYGENASE FAMILY PROTEIN"/>
    <property type="match status" value="1"/>
</dbReference>
<keyword evidence="3 6" id="KW-0479">Metal-binding</keyword>
<keyword evidence="4 6" id="KW-0560">Oxidoreductase</keyword>
<feature type="domain" description="Fe2OG dioxygenase" evidence="7">
    <location>
        <begin position="214"/>
        <end position="317"/>
    </location>
</feature>
<name>A0AAV8SKB5_9ROSI</name>
<dbReference type="InterPro" id="IPR026992">
    <property type="entry name" value="DIOX_N"/>
</dbReference>
<dbReference type="PROSITE" id="PS51471">
    <property type="entry name" value="FE2OG_OXY"/>
    <property type="match status" value="1"/>
</dbReference>
<evidence type="ECO:0000256" key="3">
    <source>
        <dbReference type="ARBA" id="ARBA00022723"/>
    </source>
</evidence>
<dbReference type="Gene3D" id="2.60.120.330">
    <property type="entry name" value="B-lactam Antibiotic, Isopenicillin N Synthase, Chain"/>
    <property type="match status" value="1"/>
</dbReference>
<protein>
    <recommendedName>
        <fullName evidence="7">Fe2OG dioxygenase domain-containing protein</fullName>
    </recommendedName>
</protein>
<keyword evidence="5 6" id="KW-0408">Iron</keyword>
<dbReference type="GO" id="GO:0046872">
    <property type="term" value="F:metal ion binding"/>
    <property type="evidence" value="ECO:0007669"/>
    <property type="project" value="UniProtKB-KW"/>
</dbReference>
<dbReference type="EMBL" id="JAIWQS010000010">
    <property type="protein sequence ID" value="KAJ8752495.1"/>
    <property type="molecule type" value="Genomic_DNA"/>
</dbReference>
<dbReference type="InterPro" id="IPR005123">
    <property type="entry name" value="Oxoglu/Fe-dep_dioxygenase_dom"/>
</dbReference>